<keyword evidence="2" id="KW-1185">Reference proteome</keyword>
<comment type="caution">
    <text evidence="1">The sequence shown here is derived from an EMBL/GenBank/DDBJ whole genome shotgun (WGS) entry which is preliminary data.</text>
</comment>
<accession>A0A9D4GY07</accession>
<evidence type="ECO:0000313" key="1">
    <source>
        <dbReference type="EMBL" id="KAH3824952.1"/>
    </source>
</evidence>
<reference evidence="1" key="1">
    <citation type="journal article" date="2019" name="bioRxiv">
        <title>The Genome of the Zebra Mussel, Dreissena polymorpha: A Resource for Invasive Species Research.</title>
        <authorList>
            <person name="McCartney M.A."/>
            <person name="Auch B."/>
            <person name="Kono T."/>
            <person name="Mallez S."/>
            <person name="Zhang Y."/>
            <person name="Obille A."/>
            <person name="Becker A."/>
            <person name="Abrahante J.E."/>
            <person name="Garbe J."/>
            <person name="Badalamenti J.P."/>
            <person name="Herman A."/>
            <person name="Mangelson H."/>
            <person name="Liachko I."/>
            <person name="Sullivan S."/>
            <person name="Sone E.D."/>
            <person name="Koren S."/>
            <person name="Silverstein K.A.T."/>
            <person name="Beckman K.B."/>
            <person name="Gohl D.M."/>
        </authorList>
    </citation>
    <scope>NUCLEOTIDE SEQUENCE</scope>
    <source>
        <strain evidence="1">Duluth1</strain>
        <tissue evidence="1">Whole animal</tissue>
    </source>
</reference>
<name>A0A9D4GY07_DREPO</name>
<reference evidence="1" key="2">
    <citation type="submission" date="2020-11" db="EMBL/GenBank/DDBJ databases">
        <authorList>
            <person name="McCartney M.A."/>
            <person name="Auch B."/>
            <person name="Kono T."/>
            <person name="Mallez S."/>
            <person name="Becker A."/>
            <person name="Gohl D.M."/>
            <person name="Silverstein K.A.T."/>
            <person name="Koren S."/>
            <person name="Bechman K.B."/>
            <person name="Herman A."/>
            <person name="Abrahante J.E."/>
            <person name="Garbe J."/>
        </authorList>
    </citation>
    <scope>NUCLEOTIDE SEQUENCE</scope>
    <source>
        <strain evidence="1">Duluth1</strain>
        <tissue evidence="1">Whole animal</tissue>
    </source>
</reference>
<dbReference type="AlphaFoldDB" id="A0A9D4GY07"/>
<evidence type="ECO:0000313" key="2">
    <source>
        <dbReference type="Proteomes" id="UP000828390"/>
    </source>
</evidence>
<dbReference type="Proteomes" id="UP000828390">
    <property type="component" value="Unassembled WGS sequence"/>
</dbReference>
<protein>
    <submittedName>
        <fullName evidence="1">Uncharacterized protein</fullName>
    </submittedName>
</protein>
<gene>
    <name evidence="1" type="ORF">DPMN_126812</name>
</gene>
<organism evidence="1 2">
    <name type="scientific">Dreissena polymorpha</name>
    <name type="common">Zebra mussel</name>
    <name type="synonym">Mytilus polymorpha</name>
    <dbReference type="NCBI Taxonomy" id="45954"/>
    <lineage>
        <taxon>Eukaryota</taxon>
        <taxon>Metazoa</taxon>
        <taxon>Spiralia</taxon>
        <taxon>Lophotrochozoa</taxon>
        <taxon>Mollusca</taxon>
        <taxon>Bivalvia</taxon>
        <taxon>Autobranchia</taxon>
        <taxon>Heteroconchia</taxon>
        <taxon>Euheterodonta</taxon>
        <taxon>Imparidentia</taxon>
        <taxon>Neoheterodontei</taxon>
        <taxon>Myida</taxon>
        <taxon>Dreissenoidea</taxon>
        <taxon>Dreissenidae</taxon>
        <taxon>Dreissena</taxon>
    </lineage>
</organism>
<sequence length="175" mass="19693">MGKYNENLPPQLQNQLGIAGEVAEFRHLKISGLGIAASKPFTPVKSFIFSPPISHTRSLRRAQPDIQQEAILLPGTVDQLAKEPIEEKKNTRRQNWFYTDNRLRWAGPDHWEAGRGKESRDSKGWHKTCCTWDREDAQGQTDELPDRAIVKEKMTCVSKNEEKILVTGLGGLASG</sequence>
<proteinExistence type="predicted"/>
<dbReference type="EMBL" id="JAIWYP010000005">
    <property type="protein sequence ID" value="KAH3824952.1"/>
    <property type="molecule type" value="Genomic_DNA"/>
</dbReference>